<comment type="caution">
    <text evidence="2">The sequence shown here is derived from an EMBL/GenBank/DDBJ whole genome shotgun (WGS) entry which is preliminary data.</text>
</comment>
<evidence type="ECO:0000313" key="3">
    <source>
        <dbReference type="Proteomes" id="UP000887159"/>
    </source>
</evidence>
<accession>A0A8X6SVU8</accession>
<keyword evidence="1" id="KW-0732">Signal</keyword>
<name>A0A8X6SVU8_TRICX</name>
<protein>
    <submittedName>
        <fullName evidence="2">Uncharacterized protein</fullName>
    </submittedName>
</protein>
<feature type="chain" id="PRO_5036480227" evidence="1">
    <location>
        <begin position="24"/>
        <end position="69"/>
    </location>
</feature>
<organism evidence="2 3">
    <name type="scientific">Trichonephila clavipes</name>
    <name type="common">Golden silk orbweaver</name>
    <name type="synonym">Nephila clavipes</name>
    <dbReference type="NCBI Taxonomy" id="2585209"/>
    <lineage>
        <taxon>Eukaryota</taxon>
        <taxon>Metazoa</taxon>
        <taxon>Ecdysozoa</taxon>
        <taxon>Arthropoda</taxon>
        <taxon>Chelicerata</taxon>
        <taxon>Arachnida</taxon>
        <taxon>Araneae</taxon>
        <taxon>Araneomorphae</taxon>
        <taxon>Entelegynae</taxon>
        <taxon>Araneoidea</taxon>
        <taxon>Nephilidae</taxon>
        <taxon>Trichonephila</taxon>
    </lineage>
</organism>
<feature type="signal peptide" evidence="1">
    <location>
        <begin position="1"/>
        <end position="23"/>
    </location>
</feature>
<evidence type="ECO:0000313" key="2">
    <source>
        <dbReference type="EMBL" id="GFY18628.1"/>
    </source>
</evidence>
<dbReference type="Proteomes" id="UP000887159">
    <property type="component" value="Unassembled WGS sequence"/>
</dbReference>
<proteinExistence type="predicted"/>
<dbReference type="AlphaFoldDB" id="A0A8X6SVU8"/>
<gene>
    <name evidence="2" type="ORF">TNCV_2398531</name>
</gene>
<reference evidence="2" key="1">
    <citation type="submission" date="2020-08" db="EMBL/GenBank/DDBJ databases">
        <title>Multicomponent nature underlies the extraordinary mechanical properties of spider dragline silk.</title>
        <authorList>
            <person name="Kono N."/>
            <person name="Nakamura H."/>
            <person name="Mori M."/>
            <person name="Yoshida Y."/>
            <person name="Ohtoshi R."/>
            <person name="Malay A.D."/>
            <person name="Moran D.A.P."/>
            <person name="Tomita M."/>
            <person name="Numata K."/>
            <person name="Arakawa K."/>
        </authorList>
    </citation>
    <scope>NUCLEOTIDE SEQUENCE</scope>
</reference>
<dbReference type="EMBL" id="BMAU01021349">
    <property type="protein sequence ID" value="GFY18628.1"/>
    <property type="molecule type" value="Genomic_DNA"/>
</dbReference>
<evidence type="ECO:0000256" key="1">
    <source>
        <dbReference type="SAM" id="SignalP"/>
    </source>
</evidence>
<sequence>MKAYFSIMAVMCVILLLLQVVEMRPNARARRHSGGLLTLDIPQDFLPNLLRGVLGPLGLGDGLKGLLGK</sequence>
<keyword evidence="3" id="KW-1185">Reference proteome</keyword>